<keyword evidence="1" id="KW-1277">Toxin-antitoxin system</keyword>
<evidence type="ECO:0000313" key="5">
    <source>
        <dbReference type="EMBL" id="MEB3100291.1"/>
    </source>
</evidence>
<accession>A0ABU5ZF26</accession>
<dbReference type="RefSeq" id="WP_371752389.1">
    <property type="nucleotide sequence ID" value="NZ_JAYJLD010000001.1"/>
</dbReference>
<dbReference type="Pfam" id="PF01934">
    <property type="entry name" value="HepT-like"/>
    <property type="match status" value="1"/>
</dbReference>
<evidence type="ECO:0000256" key="2">
    <source>
        <dbReference type="ARBA" id="ARBA00022722"/>
    </source>
</evidence>
<dbReference type="InterPro" id="IPR037038">
    <property type="entry name" value="HepT-like_sf"/>
</dbReference>
<dbReference type="InterPro" id="IPR052379">
    <property type="entry name" value="Type_VII_TA_RNase"/>
</dbReference>
<comment type="similarity">
    <text evidence="4">Belongs to the HepT RNase toxin family.</text>
</comment>
<dbReference type="PANTHER" id="PTHR33397:SF5">
    <property type="entry name" value="RNASE YUTE-RELATED"/>
    <property type="match status" value="1"/>
</dbReference>
<dbReference type="InterPro" id="IPR008201">
    <property type="entry name" value="HepT-like"/>
</dbReference>
<name>A0ABU5ZF26_9BACL</name>
<evidence type="ECO:0000256" key="4">
    <source>
        <dbReference type="ARBA" id="ARBA00024207"/>
    </source>
</evidence>
<keyword evidence="2" id="KW-0540">Nuclease</keyword>
<evidence type="ECO:0000256" key="3">
    <source>
        <dbReference type="ARBA" id="ARBA00022801"/>
    </source>
</evidence>
<protein>
    <submittedName>
        <fullName evidence="5">DUF86 domain-containing protein</fullName>
    </submittedName>
</protein>
<comment type="caution">
    <text evidence="5">The sequence shown here is derived from an EMBL/GenBank/DDBJ whole genome shotgun (WGS) entry which is preliminary data.</text>
</comment>
<evidence type="ECO:0000256" key="1">
    <source>
        <dbReference type="ARBA" id="ARBA00022649"/>
    </source>
</evidence>
<dbReference type="EMBL" id="JAYJLD010000001">
    <property type="protein sequence ID" value="MEB3100291.1"/>
    <property type="molecule type" value="Genomic_DNA"/>
</dbReference>
<dbReference type="Gene3D" id="1.20.120.580">
    <property type="entry name" value="bsu32300-like"/>
    <property type="match status" value="1"/>
</dbReference>
<organism evidence="5 6">
    <name type="scientific">Ferviditalea candida</name>
    <dbReference type="NCBI Taxonomy" id="3108399"/>
    <lineage>
        <taxon>Bacteria</taxon>
        <taxon>Bacillati</taxon>
        <taxon>Bacillota</taxon>
        <taxon>Bacilli</taxon>
        <taxon>Bacillales</taxon>
        <taxon>Paenibacillaceae</taxon>
        <taxon>Ferviditalea</taxon>
    </lineage>
</organism>
<gene>
    <name evidence="5" type="ORF">VF724_01285</name>
</gene>
<dbReference type="Proteomes" id="UP001310386">
    <property type="component" value="Unassembled WGS sequence"/>
</dbReference>
<proteinExistence type="inferred from homology"/>
<keyword evidence="6" id="KW-1185">Reference proteome</keyword>
<reference evidence="5" key="1">
    <citation type="submission" date="2023-12" db="EMBL/GenBank/DDBJ databases">
        <title>Fervidustalea candida gen. nov., sp. nov., a novel member of the family Paenibacillaceae isolated from a geothermal area.</title>
        <authorList>
            <person name="Li W.-J."/>
            <person name="Jiao J.-Y."/>
            <person name="Chen Y."/>
        </authorList>
    </citation>
    <scope>NUCLEOTIDE SEQUENCE</scope>
    <source>
        <strain evidence="5">SYSU GA230002</strain>
    </source>
</reference>
<sequence>MYYVNRQQIEIRLQFIPEIIRVLRSLQQTDPESPLYLFAEERALHLAVETVTDIGSYLIDGFLMRDASSYEDIVEILRDEQVVSPDLARPLLELVELRKPLVQQYFDLERDRLLPVAHALLEVLPQFADAVREYLEANG</sequence>
<evidence type="ECO:0000313" key="6">
    <source>
        <dbReference type="Proteomes" id="UP001310386"/>
    </source>
</evidence>
<keyword evidence="3" id="KW-0378">Hydrolase</keyword>
<dbReference type="PANTHER" id="PTHR33397">
    <property type="entry name" value="UPF0331 PROTEIN YUTE"/>
    <property type="match status" value="1"/>
</dbReference>